<gene>
    <name evidence="2" type="ORF">EEQ99_11875</name>
</gene>
<comment type="caution">
    <text evidence="2">The sequence shown here is derived from an EMBL/GenBank/DDBJ whole genome shotgun (WGS) entry which is preliminary data.</text>
</comment>
<accession>A0A3S0SB16</accession>
<evidence type="ECO:0000313" key="3">
    <source>
        <dbReference type="Proteomes" id="UP000273611"/>
    </source>
</evidence>
<evidence type="ECO:0000313" key="2">
    <source>
        <dbReference type="EMBL" id="RUM02429.1"/>
    </source>
</evidence>
<feature type="domain" description="Antitoxin SocA-like Panacea" evidence="1">
    <location>
        <begin position="32"/>
        <end position="141"/>
    </location>
</feature>
<reference evidence="2 3" key="1">
    <citation type="journal article" date="2015" name="Int. J. Syst. Evol. Microbiol.">
        <title>Rhizobium anhuiense sp. nov., isolated from effective nodules of Vicia faba and Pisum sativum.</title>
        <authorList>
            <person name="Zhang Y.J."/>
            <person name="Zheng W.T."/>
            <person name="Everall I."/>
            <person name="Young J.P."/>
            <person name="Zhang X.X."/>
            <person name="Tian C.F."/>
            <person name="Sui X.H."/>
            <person name="Wang E.T."/>
            <person name="Chen W.X."/>
        </authorList>
    </citation>
    <scope>NUCLEOTIDE SEQUENCE [LARGE SCALE GENOMIC DNA]</scope>
    <source>
        <strain evidence="2 3">CCBAU 23252</strain>
    </source>
</reference>
<proteinExistence type="predicted"/>
<organism evidence="2 3">
    <name type="scientific">Rhizobium anhuiense</name>
    <dbReference type="NCBI Taxonomy" id="1184720"/>
    <lineage>
        <taxon>Bacteria</taxon>
        <taxon>Pseudomonadati</taxon>
        <taxon>Pseudomonadota</taxon>
        <taxon>Alphaproteobacteria</taxon>
        <taxon>Hyphomicrobiales</taxon>
        <taxon>Rhizobiaceae</taxon>
        <taxon>Rhizobium/Agrobacterium group</taxon>
        <taxon>Rhizobium</taxon>
    </lineage>
</organism>
<dbReference type="RefSeq" id="WP_127430461.1">
    <property type="nucleotide sequence ID" value="NZ_BMFI01000004.1"/>
</dbReference>
<dbReference type="InterPro" id="IPR025272">
    <property type="entry name" value="SocA_Panacea"/>
</dbReference>
<dbReference type="AlphaFoldDB" id="A0A3S0SB16"/>
<dbReference type="EMBL" id="RIBW01000003">
    <property type="protein sequence ID" value="RUM02429.1"/>
    <property type="molecule type" value="Genomic_DNA"/>
</dbReference>
<sequence>MMRFKFNLDKTVQAIDFVAQHKPGITQYYIGKILFFADREHVLDYGRPITGDKYVAMEHGPVPSATRDLLRVDSGYPDEMIDRFHERLRIKHQDNKQHVFSKGHDKFPALSGTDKEYLLSSLQRYGSMSFGTLREISHEDPAYADAWDRPGNANEMDVSLWLDQLDEPELAKSQLQERVGCVA</sequence>
<evidence type="ECO:0000259" key="1">
    <source>
        <dbReference type="Pfam" id="PF13274"/>
    </source>
</evidence>
<name>A0A3S0SB16_9HYPH</name>
<protein>
    <submittedName>
        <fullName evidence="2">DUF4065 domain-containing protein</fullName>
    </submittedName>
</protein>
<dbReference type="Pfam" id="PF13274">
    <property type="entry name" value="SocA_Panacea"/>
    <property type="match status" value="1"/>
</dbReference>
<dbReference type="Proteomes" id="UP000273611">
    <property type="component" value="Unassembled WGS sequence"/>
</dbReference>